<feature type="compositionally biased region" description="Basic and acidic residues" evidence="1">
    <location>
        <begin position="169"/>
        <end position="190"/>
    </location>
</feature>
<reference evidence="4 5" key="1">
    <citation type="submission" date="2024-09" db="EMBL/GenBank/DDBJ databases">
        <authorList>
            <person name="Sun Q."/>
            <person name="Mori K."/>
        </authorList>
    </citation>
    <scope>NUCLEOTIDE SEQUENCE [LARGE SCALE GENOMIC DNA]</scope>
    <source>
        <strain evidence="4 5">CCM 7650</strain>
    </source>
</reference>
<feature type="domain" description="LysM" evidence="3">
    <location>
        <begin position="39"/>
        <end position="82"/>
    </location>
</feature>
<keyword evidence="5" id="KW-1185">Reference proteome</keyword>
<evidence type="ECO:0000259" key="3">
    <source>
        <dbReference type="PROSITE" id="PS51782"/>
    </source>
</evidence>
<dbReference type="PANTHER" id="PTHR33734">
    <property type="entry name" value="LYSM DOMAIN-CONTAINING GPI-ANCHORED PROTEIN 2"/>
    <property type="match status" value="1"/>
</dbReference>
<dbReference type="SMART" id="SM00257">
    <property type="entry name" value="LysM"/>
    <property type="match status" value="3"/>
</dbReference>
<evidence type="ECO:0000313" key="5">
    <source>
        <dbReference type="Proteomes" id="UP001589797"/>
    </source>
</evidence>
<evidence type="ECO:0000313" key="4">
    <source>
        <dbReference type="EMBL" id="MFC0263329.1"/>
    </source>
</evidence>
<sequence>MKNLIVFCFGLMLIWNANAAELTPLDSIGIEKVGDKTFIIHQVDQGETLFGISRRYQVAISDILQSNEQLQDGLKMGQRIRVPYITKAAIPEGSQLHKVAQGETLFSISRQYGVTVGDIMKWNNLQGNDLSVGQALVIQKAAAAPVVEKKEEVAKPVQQPVAAATEKVEEAKKKAETEKPVAKAREEDKAVSAPAVSTPSASASGSVNTSGLPGDWITHTVAQGETLFAIAQKYDAKVEDLIKWNALSSNNLSLGQNLKVGREKADAEKVPVVTASVPVVINNERTEGRLTTSNPEVSTDNSNTAYKNIKETGLAEVIEGTGNHKKYLVLHRNAPVGTIMRVRNEENDITIFARVVGKLPETGDNSRLVIKLSKAAFDQLRAVNARFPVEISY</sequence>
<name>A0ABV6FTX3_9BACT</name>
<protein>
    <submittedName>
        <fullName evidence="4">LysM peptidoglycan-binding domain-containing protein</fullName>
    </submittedName>
</protein>
<dbReference type="EMBL" id="JBHLWI010000032">
    <property type="protein sequence ID" value="MFC0263329.1"/>
    <property type="molecule type" value="Genomic_DNA"/>
</dbReference>
<evidence type="ECO:0000256" key="1">
    <source>
        <dbReference type="SAM" id="MobiDB-lite"/>
    </source>
</evidence>
<organism evidence="4 5">
    <name type="scientific">Fontibacter flavus</name>
    <dbReference type="NCBI Taxonomy" id="654838"/>
    <lineage>
        <taxon>Bacteria</taxon>
        <taxon>Pseudomonadati</taxon>
        <taxon>Bacteroidota</taxon>
        <taxon>Cytophagia</taxon>
        <taxon>Cytophagales</taxon>
        <taxon>Cyclobacteriaceae</taxon>
        <taxon>Fontibacter</taxon>
    </lineage>
</organism>
<feature type="domain" description="LysM" evidence="3">
    <location>
        <begin position="95"/>
        <end position="138"/>
    </location>
</feature>
<dbReference type="SUPFAM" id="SSF54106">
    <property type="entry name" value="LysM domain"/>
    <property type="match status" value="3"/>
</dbReference>
<keyword evidence="2" id="KW-0732">Signal</keyword>
<comment type="caution">
    <text evidence="4">The sequence shown here is derived from an EMBL/GenBank/DDBJ whole genome shotgun (WGS) entry which is preliminary data.</text>
</comment>
<feature type="region of interest" description="Disordered" evidence="1">
    <location>
        <begin position="169"/>
        <end position="208"/>
    </location>
</feature>
<gene>
    <name evidence="4" type="ORF">ACFFIP_11620</name>
</gene>
<dbReference type="InterPro" id="IPR036908">
    <property type="entry name" value="RlpA-like_sf"/>
</dbReference>
<dbReference type="InterPro" id="IPR036779">
    <property type="entry name" value="LysM_dom_sf"/>
</dbReference>
<proteinExistence type="predicted"/>
<dbReference type="PANTHER" id="PTHR33734:SF22">
    <property type="entry name" value="MEMBRANE-BOUND LYTIC MUREIN TRANSGLYCOSYLASE D"/>
    <property type="match status" value="1"/>
</dbReference>
<dbReference type="Gene3D" id="2.40.40.10">
    <property type="entry name" value="RlpA-like domain"/>
    <property type="match status" value="1"/>
</dbReference>
<accession>A0ABV6FTX3</accession>
<dbReference type="Pfam" id="PF01476">
    <property type="entry name" value="LysM"/>
    <property type="match status" value="3"/>
</dbReference>
<feature type="domain" description="LysM" evidence="3">
    <location>
        <begin position="217"/>
        <end position="260"/>
    </location>
</feature>
<dbReference type="PROSITE" id="PS51782">
    <property type="entry name" value="LYSM"/>
    <property type="match status" value="3"/>
</dbReference>
<dbReference type="InterPro" id="IPR018392">
    <property type="entry name" value="LysM"/>
</dbReference>
<dbReference type="Proteomes" id="UP001589797">
    <property type="component" value="Unassembled WGS sequence"/>
</dbReference>
<evidence type="ECO:0000256" key="2">
    <source>
        <dbReference type="SAM" id="SignalP"/>
    </source>
</evidence>
<dbReference type="Gene3D" id="3.10.350.10">
    <property type="entry name" value="LysM domain"/>
    <property type="match status" value="3"/>
</dbReference>
<dbReference type="CDD" id="cd00118">
    <property type="entry name" value="LysM"/>
    <property type="match status" value="3"/>
</dbReference>
<dbReference type="RefSeq" id="WP_382387816.1">
    <property type="nucleotide sequence ID" value="NZ_JBHLWI010000032.1"/>
</dbReference>
<feature type="chain" id="PRO_5045574635" evidence="2">
    <location>
        <begin position="20"/>
        <end position="393"/>
    </location>
</feature>
<feature type="signal peptide" evidence="2">
    <location>
        <begin position="1"/>
        <end position="19"/>
    </location>
</feature>
<feature type="compositionally biased region" description="Low complexity" evidence="1">
    <location>
        <begin position="191"/>
        <end position="204"/>
    </location>
</feature>